<dbReference type="InterPro" id="IPR043519">
    <property type="entry name" value="NT_sf"/>
</dbReference>
<dbReference type="RefSeq" id="WP_145385052.1">
    <property type="nucleotide sequence ID" value="NZ_CP037423.1"/>
</dbReference>
<reference evidence="1 2" key="1">
    <citation type="submission" date="2019-03" db="EMBL/GenBank/DDBJ databases">
        <title>Deep-cultivation of Planctomycetes and their phenomic and genomic characterization uncovers novel biology.</title>
        <authorList>
            <person name="Wiegand S."/>
            <person name="Jogler M."/>
            <person name="Boedeker C."/>
            <person name="Pinto D."/>
            <person name="Vollmers J."/>
            <person name="Rivas-Marin E."/>
            <person name="Kohn T."/>
            <person name="Peeters S.H."/>
            <person name="Heuer A."/>
            <person name="Rast P."/>
            <person name="Oberbeckmann S."/>
            <person name="Bunk B."/>
            <person name="Jeske O."/>
            <person name="Meyerdierks A."/>
            <person name="Storesund J.E."/>
            <person name="Kallscheuer N."/>
            <person name="Luecker S."/>
            <person name="Lage O.M."/>
            <person name="Pohl T."/>
            <person name="Merkel B.J."/>
            <person name="Hornburger P."/>
            <person name="Mueller R.-W."/>
            <person name="Bruemmer F."/>
            <person name="Labrenz M."/>
            <person name="Spormann A.M."/>
            <person name="Op den Camp H."/>
            <person name="Overmann J."/>
            <person name="Amann R."/>
            <person name="Jetten M.S.M."/>
            <person name="Mascher T."/>
            <person name="Medema M.H."/>
            <person name="Devos D.P."/>
            <person name="Kaster A.-K."/>
            <person name="Ovreas L."/>
            <person name="Rohde M."/>
            <person name="Galperin M.Y."/>
            <person name="Jogler C."/>
        </authorList>
    </citation>
    <scope>NUCLEOTIDE SEQUENCE [LARGE SCALE GENOMIC DNA]</scope>
    <source>
        <strain evidence="1 2">Enr13</strain>
    </source>
</reference>
<evidence type="ECO:0000313" key="1">
    <source>
        <dbReference type="EMBL" id="QDV41318.1"/>
    </source>
</evidence>
<gene>
    <name evidence="1" type="ORF">Enr13x_11560</name>
</gene>
<name>A0A518HKF0_9BACT</name>
<dbReference type="KEGG" id="snep:Enr13x_11560"/>
<dbReference type="EMBL" id="CP037423">
    <property type="protein sequence ID" value="QDV41318.1"/>
    <property type="molecule type" value="Genomic_DNA"/>
</dbReference>
<dbReference type="OrthoDB" id="1551055at2"/>
<organism evidence="1 2">
    <name type="scientific">Stieleria neptunia</name>
    <dbReference type="NCBI Taxonomy" id="2527979"/>
    <lineage>
        <taxon>Bacteria</taxon>
        <taxon>Pseudomonadati</taxon>
        <taxon>Planctomycetota</taxon>
        <taxon>Planctomycetia</taxon>
        <taxon>Pirellulales</taxon>
        <taxon>Pirellulaceae</taxon>
        <taxon>Stieleria</taxon>
    </lineage>
</organism>
<keyword evidence="2" id="KW-1185">Reference proteome</keyword>
<dbReference type="SUPFAM" id="SSF81301">
    <property type="entry name" value="Nucleotidyltransferase"/>
    <property type="match status" value="1"/>
</dbReference>
<evidence type="ECO:0008006" key="3">
    <source>
        <dbReference type="Google" id="ProtNLM"/>
    </source>
</evidence>
<dbReference type="Pfam" id="PF09970">
    <property type="entry name" value="DUF2204"/>
    <property type="match status" value="1"/>
</dbReference>
<dbReference type="Proteomes" id="UP000319004">
    <property type="component" value="Chromosome"/>
</dbReference>
<evidence type="ECO:0000313" key="2">
    <source>
        <dbReference type="Proteomes" id="UP000319004"/>
    </source>
</evidence>
<protein>
    <recommendedName>
        <fullName evidence="3">Nucleotidyl transferase AbiEii toxin, Type IV TA system</fullName>
    </recommendedName>
</protein>
<dbReference type="AlphaFoldDB" id="A0A518HKF0"/>
<accession>A0A518HKF0</accession>
<dbReference type="InterPro" id="IPR018700">
    <property type="entry name" value="DUF2204"/>
</dbReference>
<sequence>MKRSEKNVFGDNNVLRFAAEISQVLVELELDGCVIGGVANQRWGEPRQTADVDVTISLTFGAEMVVAQQLLDRFESRIENPKEFALANRILLLESDSGIGLDASLGGFPFEQRMMNRASDWIVPKHGVIRTCSAEDLIVLKAFAARPQDWIDLEKVIVRQGDRLDRDLIRTELAPLVELKEEPEIMTRLDALL</sequence>
<proteinExistence type="predicted"/>